<comment type="caution">
    <text evidence="7">The sequence shown here is derived from an EMBL/GenBank/DDBJ whole genome shotgun (WGS) entry which is preliminary data.</text>
</comment>
<evidence type="ECO:0000259" key="6">
    <source>
        <dbReference type="PROSITE" id="PS51352"/>
    </source>
</evidence>
<dbReference type="SUPFAM" id="SSF52833">
    <property type="entry name" value="Thioredoxin-like"/>
    <property type="match status" value="2"/>
</dbReference>
<dbReference type="PROSITE" id="PS51257">
    <property type="entry name" value="PROKAR_LIPOPROTEIN"/>
    <property type="match status" value="1"/>
</dbReference>
<feature type="domain" description="Thioredoxin" evidence="6">
    <location>
        <begin position="146"/>
        <end position="266"/>
    </location>
</feature>
<dbReference type="PANTHER" id="PTHR45672">
    <property type="entry name" value="PROTEIN DISULFIDE-ISOMERASE C17H9.14C-RELATED"/>
    <property type="match status" value="1"/>
</dbReference>
<keyword evidence="7" id="KW-0413">Isomerase</keyword>
<keyword evidence="2 5" id="KW-0732">Signal</keyword>
<dbReference type="InterPro" id="IPR013766">
    <property type="entry name" value="Thioredoxin_domain"/>
</dbReference>
<feature type="transmembrane region" description="Helical" evidence="4">
    <location>
        <begin position="549"/>
        <end position="567"/>
    </location>
</feature>
<accession>A0AAD6V7V3</accession>
<keyword evidence="4" id="KW-0472">Membrane</keyword>
<feature type="domain" description="Thioredoxin" evidence="6">
    <location>
        <begin position="18"/>
        <end position="136"/>
    </location>
</feature>
<dbReference type="PROSITE" id="PS51352">
    <property type="entry name" value="THIOREDOXIN_2"/>
    <property type="match status" value="2"/>
</dbReference>
<evidence type="ECO:0000313" key="7">
    <source>
        <dbReference type="EMBL" id="KAJ7204689.1"/>
    </source>
</evidence>
<dbReference type="PANTHER" id="PTHR45672:SF3">
    <property type="entry name" value="THIOREDOXIN DOMAIN-CONTAINING PROTEIN 5"/>
    <property type="match status" value="1"/>
</dbReference>
<keyword evidence="8" id="KW-1185">Reference proteome</keyword>
<dbReference type="CDD" id="cd02961">
    <property type="entry name" value="PDI_a_family"/>
    <property type="match status" value="2"/>
</dbReference>
<feature type="signal peptide" evidence="5">
    <location>
        <begin position="1"/>
        <end position="28"/>
    </location>
</feature>
<dbReference type="InterPro" id="IPR036249">
    <property type="entry name" value="Thioredoxin-like_sf"/>
</dbReference>
<feature type="region of interest" description="Disordered" evidence="3">
    <location>
        <begin position="136"/>
        <end position="155"/>
    </location>
</feature>
<dbReference type="InterPro" id="IPR017937">
    <property type="entry name" value="Thioredoxin_CS"/>
</dbReference>
<evidence type="ECO:0000256" key="1">
    <source>
        <dbReference type="ARBA" id="ARBA00006347"/>
    </source>
</evidence>
<evidence type="ECO:0000256" key="3">
    <source>
        <dbReference type="SAM" id="MobiDB-lite"/>
    </source>
</evidence>
<dbReference type="GO" id="GO:0003756">
    <property type="term" value="F:protein disulfide isomerase activity"/>
    <property type="evidence" value="ECO:0007669"/>
    <property type="project" value="TreeGrafter"/>
</dbReference>
<dbReference type="Gene3D" id="3.40.30.10">
    <property type="entry name" value="Glutaredoxin"/>
    <property type="match status" value="3"/>
</dbReference>
<dbReference type="GO" id="GO:0006457">
    <property type="term" value="P:protein folding"/>
    <property type="evidence" value="ECO:0007669"/>
    <property type="project" value="TreeGrafter"/>
</dbReference>
<evidence type="ECO:0000256" key="5">
    <source>
        <dbReference type="SAM" id="SignalP"/>
    </source>
</evidence>
<protein>
    <submittedName>
        <fullName evidence="7">Protein disulfide isomerase</fullName>
    </submittedName>
</protein>
<sequence>MLVALRELPVSLLITSFALACAALPAQTASLQPPLTPQNFKSTIDKGVWFVEHFSPYCGHCRAFLPTWEKLVEYSENSGGVQLAQVDCSVNGDLCDANLVKGYPQMNLYRDGEFVERYKGNRDFDLLVEYLAKQVKAPTPPSDPPLPPPPPPPPAQVLNPKGEVTVLNPDTFQATIEQGPAFVKFYAPWCGHCKKLAPIWKQLAQIVQGRVTIGEVNCEAHDKFCTSQGVSGFPTLVYYSPGGGKSEYASGRKLEQLKAFVEKASASYGLFCLAAVRPIQPIQPEEVKAYVTENPVIYLLLHPEGDTHLLDTVARLAAPLLGSPTIYTSASPLLFKTYEIPDSFPWAIVALKDRDPQIPSAMYYGSAAIDSATVDLPDWLLANRLPTSMELMQDTFQTVMNAPHKPLVVIAAVGKETHDKVAERFHDIALRWRAHTAGTGLYAGRSVVFAWMDADKWEKWMKSMYGLRKGGKDVEDVGVVIADHHALQYYDTDQSGGPIKLTSASIFSALEGAASGKISPKNSENFVERLARYLNEKVTTIEAYVMNHPLFTVFMLGLTVVVAYLGLRRCLGDDPLRDREHGYSKSGRLD</sequence>
<dbReference type="PROSITE" id="PS00194">
    <property type="entry name" value="THIOREDOXIN_1"/>
    <property type="match status" value="1"/>
</dbReference>
<keyword evidence="4" id="KW-1133">Transmembrane helix</keyword>
<dbReference type="PRINTS" id="PR00421">
    <property type="entry name" value="THIOREDOXIN"/>
</dbReference>
<keyword evidence="4" id="KW-0812">Transmembrane</keyword>
<feature type="compositionally biased region" description="Pro residues" evidence="3">
    <location>
        <begin position="138"/>
        <end position="155"/>
    </location>
</feature>
<feature type="chain" id="PRO_5042103177" evidence="5">
    <location>
        <begin position="29"/>
        <end position="590"/>
    </location>
</feature>
<evidence type="ECO:0000313" key="8">
    <source>
        <dbReference type="Proteomes" id="UP001219525"/>
    </source>
</evidence>
<evidence type="ECO:0000256" key="2">
    <source>
        <dbReference type="ARBA" id="ARBA00022729"/>
    </source>
</evidence>
<comment type="similarity">
    <text evidence="1">Belongs to the protein disulfide isomerase family.</text>
</comment>
<organism evidence="7 8">
    <name type="scientific">Mycena pura</name>
    <dbReference type="NCBI Taxonomy" id="153505"/>
    <lineage>
        <taxon>Eukaryota</taxon>
        <taxon>Fungi</taxon>
        <taxon>Dikarya</taxon>
        <taxon>Basidiomycota</taxon>
        <taxon>Agaricomycotina</taxon>
        <taxon>Agaricomycetes</taxon>
        <taxon>Agaricomycetidae</taxon>
        <taxon>Agaricales</taxon>
        <taxon>Marasmiineae</taxon>
        <taxon>Mycenaceae</taxon>
        <taxon>Mycena</taxon>
    </lineage>
</organism>
<dbReference type="InterPro" id="IPR051063">
    <property type="entry name" value="PDI"/>
</dbReference>
<name>A0AAD6V7V3_9AGAR</name>
<gene>
    <name evidence="7" type="ORF">GGX14DRAFT_398041</name>
</gene>
<reference evidence="7" key="1">
    <citation type="submission" date="2023-03" db="EMBL/GenBank/DDBJ databases">
        <title>Massive genome expansion in bonnet fungi (Mycena s.s.) driven by repeated elements and novel gene families across ecological guilds.</title>
        <authorList>
            <consortium name="Lawrence Berkeley National Laboratory"/>
            <person name="Harder C.B."/>
            <person name="Miyauchi S."/>
            <person name="Viragh M."/>
            <person name="Kuo A."/>
            <person name="Thoen E."/>
            <person name="Andreopoulos B."/>
            <person name="Lu D."/>
            <person name="Skrede I."/>
            <person name="Drula E."/>
            <person name="Henrissat B."/>
            <person name="Morin E."/>
            <person name="Kohler A."/>
            <person name="Barry K."/>
            <person name="LaButti K."/>
            <person name="Morin E."/>
            <person name="Salamov A."/>
            <person name="Lipzen A."/>
            <person name="Mereny Z."/>
            <person name="Hegedus B."/>
            <person name="Baldrian P."/>
            <person name="Stursova M."/>
            <person name="Weitz H."/>
            <person name="Taylor A."/>
            <person name="Grigoriev I.V."/>
            <person name="Nagy L.G."/>
            <person name="Martin F."/>
            <person name="Kauserud H."/>
        </authorList>
    </citation>
    <scope>NUCLEOTIDE SEQUENCE</scope>
    <source>
        <strain evidence="7">9144</strain>
    </source>
</reference>
<proteinExistence type="inferred from homology"/>
<dbReference type="EMBL" id="JARJCW010000046">
    <property type="protein sequence ID" value="KAJ7204689.1"/>
    <property type="molecule type" value="Genomic_DNA"/>
</dbReference>
<dbReference type="Proteomes" id="UP001219525">
    <property type="component" value="Unassembled WGS sequence"/>
</dbReference>
<dbReference type="Pfam" id="PF00085">
    <property type="entry name" value="Thioredoxin"/>
    <property type="match status" value="2"/>
</dbReference>
<dbReference type="GO" id="GO:0005783">
    <property type="term" value="C:endoplasmic reticulum"/>
    <property type="evidence" value="ECO:0007669"/>
    <property type="project" value="TreeGrafter"/>
</dbReference>
<dbReference type="AlphaFoldDB" id="A0AAD6V7V3"/>
<evidence type="ECO:0000256" key="4">
    <source>
        <dbReference type="SAM" id="Phobius"/>
    </source>
</evidence>